<keyword evidence="2" id="KW-1185">Reference proteome</keyword>
<evidence type="ECO:0000313" key="1">
    <source>
        <dbReference type="EMBL" id="OWY98347.1"/>
    </source>
</evidence>
<gene>
    <name evidence="1" type="ORF">PHMEG_00030908</name>
</gene>
<evidence type="ECO:0000313" key="2">
    <source>
        <dbReference type="Proteomes" id="UP000198211"/>
    </source>
</evidence>
<accession>A0A225UZW3</accession>
<dbReference type="OrthoDB" id="125247at2759"/>
<dbReference type="AlphaFoldDB" id="A0A225UZW3"/>
<sequence length="143" mass="16628">MTLEVLSRALPFRPEWIFSSHVPRTTTPRPDLYGSHLITGQNVRDLMAALPWNVLTGADIPEPMFFEITVDGRLGFLIERYSPVEFQDLFAYWESTHRFAVSPALIRSDPYLALFVAERKNRRSHTGARWKHILQLFLIAMRE</sequence>
<dbReference type="Proteomes" id="UP000198211">
    <property type="component" value="Unassembled WGS sequence"/>
</dbReference>
<proteinExistence type="predicted"/>
<name>A0A225UZW3_9STRA</name>
<organism evidence="1 2">
    <name type="scientific">Phytophthora megakarya</name>
    <dbReference type="NCBI Taxonomy" id="4795"/>
    <lineage>
        <taxon>Eukaryota</taxon>
        <taxon>Sar</taxon>
        <taxon>Stramenopiles</taxon>
        <taxon>Oomycota</taxon>
        <taxon>Peronosporomycetes</taxon>
        <taxon>Peronosporales</taxon>
        <taxon>Peronosporaceae</taxon>
        <taxon>Phytophthora</taxon>
    </lineage>
</organism>
<protein>
    <submittedName>
        <fullName evidence="1">Uncharacterized protein</fullName>
    </submittedName>
</protein>
<dbReference type="EMBL" id="NBNE01009503">
    <property type="protein sequence ID" value="OWY98347.1"/>
    <property type="molecule type" value="Genomic_DNA"/>
</dbReference>
<comment type="caution">
    <text evidence="1">The sequence shown here is derived from an EMBL/GenBank/DDBJ whole genome shotgun (WGS) entry which is preliminary data.</text>
</comment>
<reference evidence="2" key="1">
    <citation type="submission" date="2017-03" db="EMBL/GenBank/DDBJ databases">
        <title>Phytopthora megakarya and P. palmivora, two closely related causual agents of cacao black pod achieved similar genome size and gene model numbers by different mechanisms.</title>
        <authorList>
            <person name="Ali S."/>
            <person name="Shao J."/>
            <person name="Larry D.J."/>
            <person name="Kronmiller B."/>
            <person name="Shen D."/>
            <person name="Strem M.D."/>
            <person name="Melnick R.L."/>
            <person name="Guiltinan M.J."/>
            <person name="Tyler B.M."/>
            <person name="Meinhardt L.W."/>
            <person name="Bailey B.A."/>
        </authorList>
    </citation>
    <scope>NUCLEOTIDE SEQUENCE [LARGE SCALE GENOMIC DNA]</scope>
    <source>
        <strain evidence="2">zdho120</strain>
    </source>
</reference>